<evidence type="ECO:0000313" key="2">
    <source>
        <dbReference type="Proteomes" id="UP000642070"/>
    </source>
</evidence>
<keyword evidence="2" id="KW-1185">Reference proteome</keyword>
<reference evidence="1" key="1">
    <citation type="journal article" date="2014" name="Int. J. Syst. Evol. Microbiol.">
        <title>Complete genome sequence of Corynebacterium casei LMG S-19264T (=DSM 44701T), isolated from a smear-ripened cheese.</title>
        <authorList>
            <consortium name="US DOE Joint Genome Institute (JGI-PGF)"/>
            <person name="Walter F."/>
            <person name="Albersmeier A."/>
            <person name="Kalinowski J."/>
            <person name="Ruckert C."/>
        </authorList>
    </citation>
    <scope>NUCLEOTIDE SEQUENCE</scope>
    <source>
        <strain evidence="1">JCM 19831</strain>
    </source>
</reference>
<gene>
    <name evidence="1" type="ORF">GCM10007977_063340</name>
</gene>
<sequence length="79" mass="8406">MSSYRNDPRVVLHGDDGATIAEGLPGEGEWLVREVDGVWRVDNPVQGPVKSTANSAFAATFRSRDEAIAAVIGPPQVTT</sequence>
<name>A0A917U308_9ACTN</name>
<dbReference type="Proteomes" id="UP000642070">
    <property type="component" value="Unassembled WGS sequence"/>
</dbReference>
<comment type="caution">
    <text evidence="1">The sequence shown here is derived from an EMBL/GenBank/DDBJ whole genome shotgun (WGS) entry which is preliminary data.</text>
</comment>
<reference evidence="1" key="2">
    <citation type="submission" date="2020-09" db="EMBL/GenBank/DDBJ databases">
        <authorList>
            <person name="Sun Q."/>
            <person name="Ohkuma M."/>
        </authorList>
    </citation>
    <scope>NUCLEOTIDE SEQUENCE</scope>
    <source>
        <strain evidence="1">JCM 19831</strain>
    </source>
</reference>
<dbReference type="EMBL" id="BMPI01000035">
    <property type="protein sequence ID" value="GGM53019.1"/>
    <property type="molecule type" value="Genomic_DNA"/>
</dbReference>
<protein>
    <submittedName>
        <fullName evidence="1">Uncharacterized protein</fullName>
    </submittedName>
</protein>
<dbReference type="RefSeq" id="WP_190253644.1">
    <property type="nucleotide sequence ID" value="NZ_BMPI01000035.1"/>
</dbReference>
<organism evidence="1 2">
    <name type="scientific">Dactylosporangium sucinum</name>
    <dbReference type="NCBI Taxonomy" id="1424081"/>
    <lineage>
        <taxon>Bacteria</taxon>
        <taxon>Bacillati</taxon>
        <taxon>Actinomycetota</taxon>
        <taxon>Actinomycetes</taxon>
        <taxon>Micromonosporales</taxon>
        <taxon>Micromonosporaceae</taxon>
        <taxon>Dactylosporangium</taxon>
    </lineage>
</organism>
<dbReference type="AlphaFoldDB" id="A0A917U308"/>
<evidence type="ECO:0000313" key="1">
    <source>
        <dbReference type="EMBL" id="GGM53019.1"/>
    </source>
</evidence>
<accession>A0A917U308</accession>
<proteinExistence type="predicted"/>